<organism evidence="1">
    <name type="scientific">Sinorhizobium medicae</name>
    <dbReference type="NCBI Taxonomy" id="110321"/>
    <lineage>
        <taxon>Bacteria</taxon>
        <taxon>Pseudomonadati</taxon>
        <taxon>Pseudomonadota</taxon>
        <taxon>Alphaproteobacteria</taxon>
        <taxon>Hyphomicrobiales</taxon>
        <taxon>Rhizobiaceae</taxon>
        <taxon>Sinorhizobium/Ensifer group</taxon>
        <taxon>Sinorhizobium</taxon>
    </lineage>
</organism>
<dbReference type="EMBL" id="WISB01000218">
    <property type="protein sequence ID" value="MQW73662.1"/>
    <property type="molecule type" value="Genomic_DNA"/>
</dbReference>
<name>A0A6G1WVI1_9HYPH</name>
<evidence type="ECO:0000313" key="1">
    <source>
        <dbReference type="EMBL" id="MQW73662.1"/>
    </source>
</evidence>
<dbReference type="AlphaFoldDB" id="A0A6G1WVI1"/>
<comment type="caution">
    <text evidence="1">The sequence shown here is derived from an EMBL/GenBank/DDBJ whole genome shotgun (WGS) entry which is preliminary data.</text>
</comment>
<proteinExistence type="predicted"/>
<accession>A0A6G1WVI1</accession>
<sequence length="124" mass="13685">MSEKSSEKSEMSTIAFCQHALRREIAPPSVGSVQTRIATAARSLGWSYTRTRDAWYADPRISIKPEELFRVEAVSGLIYQARQEVRKNDDAIARATALLGGEDAHLVRSIVAAVRSALGIRNRA</sequence>
<reference evidence="1" key="1">
    <citation type="journal article" date="2013" name="Genome Biol.">
        <title>Comparative genomics of the core and accessory genomes of 48 Sinorhizobium strains comprising five genospecies.</title>
        <authorList>
            <person name="Sugawara M."/>
            <person name="Epstein B."/>
            <person name="Badgley B.D."/>
            <person name="Unno T."/>
            <person name="Xu L."/>
            <person name="Reese J."/>
            <person name="Gyaneshwar P."/>
            <person name="Denny R."/>
            <person name="Mudge J."/>
            <person name="Bharti A.K."/>
            <person name="Farmer A.D."/>
            <person name="May G.D."/>
            <person name="Woodward J.E."/>
            <person name="Medigue C."/>
            <person name="Vallenet D."/>
            <person name="Lajus A."/>
            <person name="Rouy Z."/>
            <person name="Martinez-Vaz B."/>
            <person name="Tiffin P."/>
            <person name="Young N.D."/>
            <person name="Sadowsky M.J."/>
        </authorList>
    </citation>
    <scope>NUCLEOTIDE SEQUENCE</scope>
    <source>
        <strain evidence="1">M1</strain>
    </source>
</reference>
<protein>
    <submittedName>
        <fullName evidence="1">Uncharacterized protein</fullName>
    </submittedName>
</protein>
<gene>
    <name evidence="1" type="ORF">GHJ91_32650</name>
</gene>